<protein>
    <submittedName>
        <fullName evidence="1">Uncharacterized protein</fullName>
    </submittedName>
</protein>
<evidence type="ECO:0000313" key="2">
    <source>
        <dbReference type="Proteomes" id="UP000095765"/>
    </source>
</evidence>
<proteinExistence type="predicted"/>
<organism evidence="1 2">
    <name type="scientific">Anaerotruncus colihominis</name>
    <dbReference type="NCBI Taxonomy" id="169435"/>
    <lineage>
        <taxon>Bacteria</taxon>
        <taxon>Bacillati</taxon>
        <taxon>Bacillota</taxon>
        <taxon>Clostridia</taxon>
        <taxon>Eubacteriales</taxon>
        <taxon>Oscillospiraceae</taxon>
        <taxon>Anaerotruncus</taxon>
    </lineage>
</organism>
<dbReference type="Proteomes" id="UP000095765">
    <property type="component" value="Unassembled WGS sequence"/>
</dbReference>
<sequence>MIVKYDVGSVVVLTSGKTVYITHYNESSKNIVGSM</sequence>
<reference evidence="1 2" key="1">
    <citation type="submission" date="2015-09" db="EMBL/GenBank/DDBJ databases">
        <authorList>
            <consortium name="Pathogen Informatics"/>
        </authorList>
    </citation>
    <scope>NUCLEOTIDE SEQUENCE [LARGE SCALE GENOMIC DNA]</scope>
    <source>
        <strain evidence="1 2">2789STDY5834939</strain>
    </source>
</reference>
<evidence type="ECO:0000313" key="1">
    <source>
        <dbReference type="EMBL" id="CUP50257.1"/>
    </source>
</evidence>
<accession>A0A174NTS8</accession>
<dbReference type="AlphaFoldDB" id="A0A174NTS8"/>
<gene>
    <name evidence="1" type="ORF">ERS852551_01012</name>
</gene>
<dbReference type="EMBL" id="CZBE01000005">
    <property type="protein sequence ID" value="CUP50257.1"/>
    <property type="molecule type" value="Genomic_DNA"/>
</dbReference>
<name>A0A174NTS8_9FIRM</name>